<name>A0A5J4T4L6_9EUKA</name>
<dbReference type="AlphaFoldDB" id="A0A5J4T4L6"/>
<evidence type="ECO:0000313" key="1">
    <source>
        <dbReference type="EMBL" id="KAA6353284.1"/>
    </source>
</evidence>
<dbReference type="EMBL" id="SNRW01038414">
    <property type="protein sequence ID" value="KAA6353284.1"/>
    <property type="molecule type" value="Genomic_DNA"/>
</dbReference>
<reference evidence="1 2" key="1">
    <citation type="submission" date="2019-03" db="EMBL/GenBank/DDBJ databases">
        <title>Single cell metagenomics reveals metabolic interactions within the superorganism composed of flagellate Streblomastix strix and complex community of Bacteroidetes bacteria on its surface.</title>
        <authorList>
            <person name="Treitli S.C."/>
            <person name="Kolisko M."/>
            <person name="Husnik F."/>
            <person name="Keeling P."/>
            <person name="Hampl V."/>
        </authorList>
    </citation>
    <scope>NUCLEOTIDE SEQUENCE [LARGE SCALE GENOMIC DNA]</scope>
    <source>
        <strain evidence="1">ST1C</strain>
    </source>
</reference>
<protein>
    <submittedName>
        <fullName evidence="1">Uncharacterized protein</fullName>
    </submittedName>
</protein>
<evidence type="ECO:0000313" key="2">
    <source>
        <dbReference type="Proteomes" id="UP000324800"/>
    </source>
</evidence>
<accession>A0A5J4T4L6</accession>
<feature type="non-terminal residue" evidence="1">
    <location>
        <position position="1"/>
    </location>
</feature>
<dbReference type="Proteomes" id="UP000324800">
    <property type="component" value="Unassembled WGS sequence"/>
</dbReference>
<organism evidence="1 2">
    <name type="scientific">Streblomastix strix</name>
    <dbReference type="NCBI Taxonomy" id="222440"/>
    <lineage>
        <taxon>Eukaryota</taxon>
        <taxon>Metamonada</taxon>
        <taxon>Preaxostyla</taxon>
        <taxon>Oxymonadida</taxon>
        <taxon>Streblomastigidae</taxon>
        <taxon>Streblomastix</taxon>
    </lineage>
</organism>
<proteinExistence type="predicted"/>
<sequence length="55" mass="6258">ESFQHRESNKQRGSSPSLEEVMHELKGLAISSEREVSSTFVPQYIGVSPGKRKRR</sequence>
<comment type="caution">
    <text evidence="1">The sequence shown here is derived from an EMBL/GenBank/DDBJ whole genome shotgun (WGS) entry which is preliminary data.</text>
</comment>
<gene>
    <name evidence="1" type="ORF">EZS28_051189</name>
</gene>